<organism evidence="2 3">
    <name type="scientific">Aureimonas endophytica</name>
    <dbReference type="NCBI Taxonomy" id="2027858"/>
    <lineage>
        <taxon>Bacteria</taxon>
        <taxon>Pseudomonadati</taxon>
        <taxon>Pseudomonadota</taxon>
        <taxon>Alphaproteobacteria</taxon>
        <taxon>Hyphomicrobiales</taxon>
        <taxon>Aurantimonadaceae</taxon>
        <taxon>Aureimonas</taxon>
    </lineage>
</organism>
<dbReference type="EMBL" id="BMIQ01000004">
    <property type="protein sequence ID" value="GGE08191.1"/>
    <property type="molecule type" value="Genomic_DNA"/>
</dbReference>
<dbReference type="GO" id="GO:0003700">
    <property type="term" value="F:DNA-binding transcription factor activity"/>
    <property type="evidence" value="ECO:0007669"/>
    <property type="project" value="TreeGrafter"/>
</dbReference>
<dbReference type="GO" id="GO:0005829">
    <property type="term" value="C:cytosol"/>
    <property type="evidence" value="ECO:0007669"/>
    <property type="project" value="TreeGrafter"/>
</dbReference>
<evidence type="ECO:0000313" key="2">
    <source>
        <dbReference type="EMBL" id="GGE08191.1"/>
    </source>
</evidence>
<dbReference type="PROSITE" id="PS50042">
    <property type="entry name" value="CNMP_BINDING_3"/>
    <property type="match status" value="1"/>
</dbReference>
<reference evidence="2" key="2">
    <citation type="submission" date="2020-09" db="EMBL/GenBank/DDBJ databases">
        <authorList>
            <person name="Sun Q."/>
            <person name="Zhou Y."/>
        </authorList>
    </citation>
    <scope>NUCLEOTIDE SEQUENCE</scope>
    <source>
        <strain evidence="2">CGMCC 1.15367</strain>
    </source>
</reference>
<dbReference type="PANTHER" id="PTHR24567">
    <property type="entry name" value="CRP FAMILY TRANSCRIPTIONAL REGULATORY PROTEIN"/>
    <property type="match status" value="1"/>
</dbReference>
<accession>A0A917E6L5</accession>
<dbReference type="AlphaFoldDB" id="A0A917E6L5"/>
<dbReference type="CDD" id="cd00038">
    <property type="entry name" value="CAP_ED"/>
    <property type="match status" value="1"/>
</dbReference>
<sequence length="151" mass="16694">MSLESDIAVLASVPLFEGLSGDQLRMLAFGAEHRRLRKGETLFRLAARSDAGFVLKAGEVELFRQHGRASVSAGTCGPGALLGEMALLTETRRPVTVVTLTDCDFIRITRQLFRRMLEEYPEIAFQLHEKIAADLAQMTAEILAAGEKFER</sequence>
<dbReference type="Gene3D" id="2.60.120.10">
    <property type="entry name" value="Jelly Rolls"/>
    <property type="match status" value="1"/>
</dbReference>
<gene>
    <name evidence="2" type="ORF">GCM10011390_29090</name>
</gene>
<dbReference type="InterPro" id="IPR018490">
    <property type="entry name" value="cNMP-bd_dom_sf"/>
</dbReference>
<dbReference type="Proteomes" id="UP000644699">
    <property type="component" value="Unassembled WGS sequence"/>
</dbReference>
<proteinExistence type="predicted"/>
<dbReference type="RefSeq" id="WP_188909648.1">
    <property type="nucleotide sequence ID" value="NZ_BMIQ01000004.1"/>
</dbReference>
<dbReference type="InterPro" id="IPR014710">
    <property type="entry name" value="RmlC-like_jellyroll"/>
</dbReference>
<dbReference type="SMART" id="SM00100">
    <property type="entry name" value="cNMP"/>
    <property type="match status" value="1"/>
</dbReference>
<dbReference type="InterPro" id="IPR050397">
    <property type="entry name" value="Env_Response_Regulators"/>
</dbReference>
<reference evidence="2" key="1">
    <citation type="journal article" date="2014" name="Int. J. Syst. Evol. Microbiol.">
        <title>Complete genome sequence of Corynebacterium casei LMG S-19264T (=DSM 44701T), isolated from a smear-ripened cheese.</title>
        <authorList>
            <consortium name="US DOE Joint Genome Institute (JGI-PGF)"/>
            <person name="Walter F."/>
            <person name="Albersmeier A."/>
            <person name="Kalinowski J."/>
            <person name="Ruckert C."/>
        </authorList>
    </citation>
    <scope>NUCLEOTIDE SEQUENCE</scope>
    <source>
        <strain evidence="2">CGMCC 1.15367</strain>
    </source>
</reference>
<keyword evidence="3" id="KW-1185">Reference proteome</keyword>
<dbReference type="SUPFAM" id="SSF51206">
    <property type="entry name" value="cAMP-binding domain-like"/>
    <property type="match status" value="1"/>
</dbReference>
<evidence type="ECO:0000313" key="3">
    <source>
        <dbReference type="Proteomes" id="UP000644699"/>
    </source>
</evidence>
<feature type="domain" description="Cyclic nucleotide-binding" evidence="1">
    <location>
        <begin position="15"/>
        <end position="134"/>
    </location>
</feature>
<dbReference type="Pfam" id="PF00027">
    <property type="entry name" value="cNMP_binding"/>
    <property type="match status" value="1"/>
</dbReference>
<dbReference type="InterPro" id="IPR000595">
    <property type="entry name" value="cNMP-bd_dom"/>
</dbReference>
<comment type="caution">
    <text evidence="2">The sequence shown here is derived from an EMBL/GenBank/DDBJ whole genome shotgun (WGS) entry which is preliminary data.</text>
</comment>
<dbReference type="PANTHER" id="PTHR24567:SF68">
    <property type="entry name" value="DNA-BINDING TRANSCRIPTIONAL DUAL REGULATOR CRP"/>
    <property type="match status" value="1"/>
</dbReference>
<evidence type="ECO:0000259" key="1">
    <source>
        <dbReference type="PROSITE" id="PS50042"/>
    </source>
</evidence>
<protein>
    <submittedName>
        <fullName evidence="2">Cyclic nucleotide-binding protein</fullName>
    </submittedName>
</protein>
<name>A0A917E6L5_9HYPH</name>